<keyword evidence="1" id="KW-1133">Transmembrane helix</keyword>
<feature type="transmembrane region" description="Helical" evidence="1">
    <location>
        <begin position="92"/>
        <end position="114"/>
    </location>
</feature>
<protein>
    <submittedName>
        <fullName evidence="2">Uncharacterized protein</fullName>
    </submittedName>
</protein>
<comment type="caution">
    <text evidence="2">The sequence shown here is derived from an EMBL/GenBank/DDBJ whole genome shotgun (WGS) entry which is preliminary data.</text>
</comment>
<evidence type="ECO:0000256" key="1">
    <source>
        <dbReference type="SAM" id="Phobius"/>
    </source>
</evidence>
<evidence type="ECO:0000313" key="3">
    <source>
        <dbReference type="Proteomes" id="UP001378188"/>
    </source>
</evidence>
<keyword evidence="1" id="KW-0472">Membrane</keyword>
<dbReference type="EMBL" id="JAZHOF010000008">
    <property type="protein sequence ID" value="MEJ8573747.1"/>
    <property type="molecule type" value="Genomic_DNA"/>
</dbReference>
<evidence type="ECO:0000313" key="2">
    <source>
        <dbReference type="EMBL" id="MEJ8573747.1"/>
    </source>
</evidence>
<dbReference type="AlphaFoldDB" id="A0AAW9RJ44"/>
<name>A0AAW9RJ44_9HYPH</name>
<dbReference type="RefSeq" id="WP_340331503.1">
    <property type="nucleotide sequence ID" value="NZ_JAZHOF010000008.1"/>
</dbReference>
<feature type="transmembrane region" description="Helical" evidence="1">
    <location>
        <begin position="64"/>
        <end position="86"/>
    </location>
</feature>
<accession>A0AAW9RJ44</accession>
<sequence length="138" mass="14318">MSAFARAVFLDAFPESDFFCFFPAPAGFAAAFRTVSGLAAAAFTVGVFAALLPADAALAPAVLVAADALLATFLAAAFATVFPALADFEAAFFADFPAVFVSLAIFLSLPSGLFPRHIRVRASRYGSSAAGLRSDRRP</sequence>
<reference evidence="2 3" key="1">
    <citation type="submission" date="2024-02" db="EMBL/GenBank/DDBJ databases">
        <title>Genome analysis and characterization of Microbaculum marinisediminis sp. nov., isolated from marine sediment.</title>
        <authorList>
            <person name="Du Z.-J."/>
            <person name="Ye Y.-Q."/>
            <person name="Zhang Z.-R."/>
            <person name="Yuan S.-M."/>
            <person name="Zhang X.-Y."/>
        </authorList>
    </citation>
    <scope>NUCLEOTIDE SEQUENCE [LARGE SCALE GENOMIC DNA]</scope>
    <source>
        <strain evidence="2 3">SDUM1044001</strain>
    </source>
</reference>
<gene>
    <name evidence="2" type="ORF">V3328_19810</name>
</gene>
<organism evidence="2 3">
    <name type="scientific">Microbaculum marinum</name>
    <dbReference type="NCBI Taxonomy" id="1764581"/>
    <lineage>
        <taxon>Bacteria</taxon>
        <taxon>Pseudomonadati</taxon>
        <taxon>Pseudomonadota</taxon>
        <taxon>Alphaproteobacteria</taxon>
        <taxon>Hyphomicrobiales</taxon>
        <taxon>Tepidamorphaceae</taxon>
        <taxon>Microbaculum</taxon>
    </lineage>
</organism>
<feature type="transmembrane region" description="Helical" evidence="1">
    <location>
        <begin position="31"/>
        <end position="52"/>
    </location>
</feature>
<dbReference type="Proteomes" id="UP001378188">
    <property type="component" value="Unassembled WGS sequence"/>
</dbReference>
<keyword evidence="3" id="KW-1185">Reference proteome</keyword>
<proteinExistence type="predicted"/>
<keyword evidence="1" id="KW-0812">Transmembrane</keyword>